<feature type="transmembrane region" description="Helical" evidence="9">
    <location>
        <begin position="303"/>
        <end position="334"/>
    </location>
</feature>
<name>A0A6J6SZ86_9ZZZZ</name>
<dbReference type="GO" id="GO:0005886">
    <property type="term" value="C:plasma membrane"/>
    <property type="evidence" value="ECO:0007669"/>
    <property type="project" value="UniProtKB-SubCell"/>
</dbReference>
<comment type="subcellular location">
    <subcellularLocation>
        <location evidence="1">Cell membrane</location>
        <topology evidence="1">Multi-pass membrane protein</topology>
    </subcellularLocation>
</comment>
<evidence type="ECO:0000256" key="2">
    <source>
        <dbReference type="ARBA" id="ARBA00009773"/>
    </source>
</evidence>
<dbReference type="PANTHER" id="PTHR21716">
    <property type="entry name" value="TRANSMEMBRANE PROTEIN"/>
    <property type="match status" value="1"/>
</dbReference>
<keyword evidence="7 9" id="KW-0472">Membrane</keyword>
<evidence type="ECO:0000256" key="5">
    <source>
        <dbReference type="ARBA" id="ARBA00022692"/>
    </source>
</evidence>
<dbReference type="GO" id="GO:0055085">
    <property type="term" value="P:transmembrane transport"/>
    <property type="evidence" value="ECO:0007669"/>
    <property type="project" value="TreeGrafter"/>
</dbReference>
<gene>
    <name evidence="10" type="ORF">UFOPK2761_01202</name>
</gene>
<feature type="transmembrane region" description="Helical" evidence="9">
    <location>
        <begin position="79"/>
        <end position="97"/>
    </location>
</feature>
<comment type="similarity">
    <text evidence="2">Belongs to the autoinducer-2 exporter (AI-2E) (TC 2.A.86) family.</text>
</comment>
<evidence type="ECO:0000256" key="9">
    <source>
        <dbReference type="SAM" id="Phobius"/>
    </source>
</evidence>
<dbReference type="PANTHER" id="PTHR21716:SF53">
    <property type="entry name" value="PERMEASE PERM-RELATED"/>
    <property type="match status" value="1"/>
</dbReference>
<evidence type="ECO:0000256" key="6">
    <source>
        <dbReference type="ARBA" id="ARBA00022989"/>
    </source>
</evidence>
<feature type="transmembrane region" description="Helical" evidence="9">
    <location>
        <begin position="137"/>
        <end position="162"/>
    </location>
</feature>
<keyword evidence="4" id="KW-1003">Cell membrane</keyword>
<keyword evidence="6 9" id="KW-1133">Transmembrane helix</keyword>
<evidence type="ECO:0000256" key="1">
    <source>
        <dbReference type="ARBA" id="ARBA00004651"/>
    </source>
</evidence>
<feature type="transmembrane region" description="Helical" evidence="9">
    <location>
        <begin position="269"/>
        <end position="297"/>
    </location>
</feature>
<evidence type="ECO:0000256" key="3">
    <source>
        <dbReference type="ARBA" id="ARBA00022448"/>
    </source>
</evidence>
<dbReference type="Pfam" id="PF01594">
    <property type="entry name" value="AI-2E_transport"/>
    <property type="match status" value="1"/>
</dbReference>
<accession>A0A6J6SZ86</accession>
<evidence type="ECO:0000256" key="7">
    <source>
        <dbReference type="ARBA" id="ARBA00023136"/>
    </source>
</evidence>
<organism evidence="10">
    <name type="scientific">freshwater metagenome</name>
    <dbReference type="NCBI Taxonomy" id="449393"/>
    <lineage>
        <taxon>unclassified sequences</taxon>
        <taxon>metagenomes</taxon>
        <taxon>ecological metagenomes</taxon>
    </lineage>
</organism>
<keyword evidence="3" id="KW-0813">Transport</keyword>
<feature type="transmembrane region" description="Helical" evidence="9">
    <location>
        <begin position="103"/>
        <end position="125"/>
    </location>
</feature>
<evidence type="ECO:0000256" key="8">
    <source>
        <dbReference type="SAM" id="MobiDB-lite"/>
    </source>
</evidence>
<feature type="region of interest" description="Disordered" evidence="8">
    <location>
        <begin position="1"/>
        <end position="70"/>
    </location>
</feature>
<dbReference type="AlphaFoldDB" id="A0A6J6SZ86"/>
<sequence>MSSGSGGPEDERPDPAPSRHPEPAREHDHSRLADDETNAMVEEHEREAVDGDGDEDAHVGLVGGPDHLGHPGPPLDRRAPFYLGFFGGLGALTAWWLGTTLLAIGSTLLLIVVSLFLAAGLHPAVLFLERHGLRRGFAVLTVTVAFLSGVTLFVFAIVPVIADQVSALTDRAPGWFDQLQSNERIRDLEAEYQVLERAKEYVASGDFISGLFGGVLGLGLALLGAVFNAFIILVLTLYFLASMETTKAAVYRLAPASRRDRVSRLGDRVLAGIGGYVSGAFLVALVAGLSSLVFLFAVGLGEYAVALATVVALLGVIPMIGATLGAVVVVAIGFATDVRTGIICIVFYVIYQQVENYLIYPRVMSRSVDLPGAVIVISALVGAAVLGVVGALLAIPTAAGILMLLREVYVRRQDAS</sequence>
<evidence type="ECO:0000256" key="4">
    <source>
        <dbReference type="ARBA" id="ARBA00022475"/>
    </source>
</evidence>
<feature type="transmembrane region" description="Helical" evidence="9">
    <location>
        <begin position="207"/>
        <end position="240"/>
    </location>
</feature>
<dbReference type="InterPro" id="IPR002549">
    <property type="entry name" value="AI-2E-like"/>
</dbReference>
<keyword evidence="5 9" id="KW-0812">Transmembrane</keyword>
<dbReference type="EMBL" id="CAEZYQ010000008">
    <property type="protein sequence ID" value="CAB4740200.1"/>
    <property type="molecule type" value="Genomic_DNA"/>
</dbReference>
<protein>
    <submittedName>
        <fullName evidence="10">Unannotated protein</fullName>
    </submittedName>
</protein>
<evidence type="ECO:0000313" key="10">
    <source>
        <dbReference type="EMBL" id="CAB4740200.1"/>
    </source>
</evidence>
<feature type="transmembrane region" description="Helical" evidence="9">
    <location>
        <begin position="341"/>
        <end position="360"/>
    </location>
</feature>
<proteinExistence type="inferred from homology"/>
<reference evidence="10" key="1">
    <citation type="submission" date="2020-05" db="EMBL/GenBank/DDBJ databases">
        <authorList>
            <person name="Chiriac C."/>
            <person name="Salcher M."/>
            <person name="Ghai R."/>
            <person name="Kavagutti S V."/>
        </authorList>
    </citation>
    <scope>NUCLEOTIDE SEQUENCE</scope>
</reference>
<feature type="compositionally biased region" description="Basic and acidic residues" evidence="8">
    <location>
        <begin position="9"/>
        <end position="34"/>
    </location>
</feature>
<feature type="transmembrane region" description="Helical" evidence="9">
    <location>
        <begin position="372"/>
        <end position="405"/>
    </location>
</feature>